<proteinExistence type="predicted"/>
<sequence length="86" mass="9159">MGTTAVLQCVVVREPEDCRIRLVTAAWTAMCQHEHHASQVVLGYEAEAAAVAVAVAATAAASLLGPFLTHSQHAFKEVPQYAVDKD</sequence>
<name>A0ACC2JQN0_9PEZI</name>
<accession>A0ACC2JQN0</accession>
<dbReference type="Proteomes" id="UP001153332">
    <property type="component" value="Unassembled WGS sequence"/>
</dbReference>
<protein>
    <submittedName>
        <fullName evidence="1">Uncharacterized protein</fullName>
    </submittedName>
</protein>
<dbReference type="EMBL" id="JAPUUL010000723">
    <property type="protein sequence ID" value="KAJ8129567.1"/>
    <property type="molecule type" value="Genomic_DNA"/>
</dbReference>
<comment type="caution">
    <text evidence="1">The sequence shown here is derived from an EMBL/GenBank/DDBJ whole genome shotgun (WGS) entry which is preliminary data.</text>
</comment>
<reference evidence="1" key="1">
    <citation type="submission" date="2022-12" db="EMBL/GenBank/DDBJ databases">
        <title>Genome Sequence of Lasiodiplodia mahajangana.</title>
        <authorList>
            <person name="Buettner E."/>
        </authorList>
    </citation>
    <scope>NUCLEOTIDE SEQUENCE</scope>
    <source>
        <strain evidence="1">VT137</strain>
    </source>
</reference>
<evidence type="ECO:0000313" key="1">
    <source>
        <dbReference type="EMBL" id="KAJ8129567.1"/>
    </source>
</evidence>
<organism evidence="1 2">
    <name type="scientific">Lasiodiplodia mahajangana</name>
    <dbReference type="NCBI Taxonomy" id="1108764"/>
    <lineage>
        <taxon>Eukaryota</taxon>
        <taxon>Fungi</taxon>
        <taxon>Dikarya</taxon>
        <taxon>Ascomycota</taxon>
        <taxon>Pezizomycotina</taxon>
        <taxon>Dothideomycetes</taxon>
        <taxon>Dothideomycetes incertae sedis</taxon>
        <taxon>Botryosphaeriales</taxon>
        <taxon>Botryosphaeriaceae</taxon>
        <taxon>Lasiodiplodia</taxon>
    </lineage>
</organism>
<gene>
    <name evidence="1" type="ORF">O1611_g4065</name>
</gene>
<keyword evidence="2" id="KW-1185">Reference proteome</keyword>
<evidence type="ECO:0000313" key="2">
    <source>
        <dbReference type="Proteomes" id="UP001153332"/>
    </source>
</evidence>